<protein>
    <submittedName>
        <fullName evidence="1">Uncharacterized protein</fullName>
    </submittedName>
</protein>
<proteinExistence type="predicted"/>
<sequence length="72" mass="8136">MTICNRVQQADLRQSQDGGLQKSTVDLTEATLVPLAFLSQRMSRGSFYPRGILSKFSQEKELVTRKQLLLAH</sequence>
<accession>A0AAE1AU31</accession>
<dbReference type="AlphaFoldDB" id="A0AAE1AU31"/>
<name>A0AAE1AU31_9GAST</name>
<keyword evidence="2" id="KW-1185">Reference proteome</keyword>
<evidence type="ECO:0000313" key="1">
    <source>
        <dbReference type="EMBL" id="KAK3794034.1"/>
    </source>
</evidence>
<gene>
    <name evidence="1" type="ORF">RRG08_028466</name>
</gene>
<evidence type="ECO:0000313" key="2">
    <source>
        <dbReference type="Proteomes" id="UP001283361"/>
    </source>
</evidence>
<organism evidence="1 2">
    <name type="scientific">Elysia crispata</name>
    <name type="common">lettuce slug</name>
    <dbReference type="NCBI Taxonomy" id="231223"/>
    <lineage>
        <taxon>Eukaryota</taxon>
        <taxon>Metazoa</taxon>
        <taxon>Spiralia</taxon>
        <taxon>Lophotrochozoa</taxon>
        <taxon>Mollusca</taxon>
        <taxon>Gastropoda</taxon>
        <taxon>Heterobranchia</taxon>
        <taxon>Euthyneura</taxon>
        <taxon>Panpulmonata</taxon>
        <taxon>Sacoglossa</taxon>
        <taxon>Placobranchoidea</taxon>
        <taxon>Plakobranchidae</taxon>
        <taxon>Elysia</taxon>
    </lineage>
</organism>
<comment type="caution">
    <text evidence="1">The sequence shown here is derived from an EMBL/GenBank/DDBJ whole genome shotgun (WGS) entry which is preliminary data.</text>
</comment>
<dbReference type="Proteomes" id="UP001283361">
    <property type="component" value="Unassembled WGS sequence"/>
</dbReference>
<dbReference type="EMBL" id="JAWDGP010001156">
    <property type="protein sequence ID" value="KAK3794034.1"/>
    <property type="molecule type" value="Genomic_DNA"/>
</dbReference>
<reference evidence="1" key="1">
    <citation type="journal article" date="2023" name="G3 (Bethesda)">
        <title>A reference genome for the long-term kleptoplast-retaining sea slug Elysia crispata morphotype clarki.</title>
        <authorList>
            <person name="Eastman K.E."/>
            <person name="Pendleton A.L."/>
            <person name="Shaikh M.A."/>
            <person name="Suttiyut T."/>
            <person name="Ogas R."/>
            <person name="Tomko P."/>
            <person name="Gavelis G."/>
            <person name="Widhalm J.R."/>
            <person name="Wisecaver J.H."/>
        </authorList>
    </citation>
    <scope>NUCLEOTIDE SEQUENCE</scope>
    <source>
        <strain evidence="1">ECLA1</strain>
    </source>
</reference>